<accession>A0A5E7YCS8</accession>
<evidence type="ECO:0000313" key="1">
    <source>
        <dbReference type="EMBL" id="VVT02397.1"/>
    </source>
</evidence>
<proteinExistence type="predicted"/>
<sequence length="69" mass="7840">MIDRPLFTHGRPSLHAVHRKQPRLYAIHIYPIALSVSGRFSALSAFIKRMEIYCLSRVFESCAPANANL</sequence>
<protein>
    <submittedName>
        <fullName evidence="1">Uncharacterized protein</fullName>
    </submittedName>
</protein>
<dbReference type="EMBL" id="CABVLI010000029">
    <property type="protein sequence ID" value="VVT02397.1"/>
    <property type="molecule type" value="Genomic_DNA"/>
</dbReference>
<name>A0A5E7YCS8_9SPHN</name>
<organism evidence="1 2">
    <name type="scientific">Sphingomonas aurantiaca</name>
    <dbReference type="NCBI Taxonomy" id="185949"/>
    <lineage>
        <taxon>Bacteria</taxon>
        <taxon>Pseudomonadati</taxon>
        <taxon>Pseudomonadota</taxon>
        <taxon>Alphaproteobacteria</taxon>
        <taxon>Sphingomonadales</taxon>
        <taxon>Sphingomonadaceae</taxon>
        <taxon>Sphingomonas</taxon>
    </lineage>
</organism>
<dbReference type="Proteomes" id="UP000326857">
    <property type="component" value="Unassembled WGS sequence"/>
</dbReference>
<dbReference type="AlphaFoldDB" id="A0A5E7YCS8"/>
<evidence type="ECO:0000313" key="2">
    <source>
        <dbReference type="Proteomes" id="UP000326857"/>
    </source>
</evidence>
<reference evidence="1 2" key="1">
    <citation type="submission" date="2019-09" db="EMBL/GenBank/DDBJ databases">
        <authorList>
            <person name="Dittami M. S."/>
        </authorList>
    </citation>
    <scope>NUCLEOTIDE SEQUENCE [LARGE SCALE GENOMIC DNA]</scope>
    <source>
        <strain evidence="1">SPHINGO391</strain>
    </source>
</reference>
<gene>
    <name evidence="1" type="ORF">SPHINGO391_350374</name>
</gene>